<keyword evidence="2" id="KW-0472">Membrane</keyword>
<protein>
    <submittedName>
        <fullName evidence="4">MFS DHA1 transporter</fullName>
    </submittedName>
</protein>
<keyword evidence="5" id="KW-1185">Reference proteome</keyword>
<evidence type="ECO:0000313" key="5">
    <source>
        <dbReference type="Proteomes" id="UP000807469"/>
    </source>
</evidence>
<dbReference type="CDD" id="cd17324">
    <property type="entry name" value="MFS_NepI_like"/>
    <property type="match status" value="1"/>
</dbReference>
<sequence length="488" mass="53580">MESNTRQSGSPFSQPSEINEAKLKTEGSDLSSACIIDAVEKEDIVATELFIFRVPVRLRYSKDRPFQFSYSLIIIYAISTAILVANLYYCQPLLIAMSESFGVSYERVSRIPTFVQVGYAIGLLIICPLGDIVRRRQLIIFLTLVTTLLSIGLAVTANIVVFEAITFVMGFTNVSAQILSPLVAEIAPLERRAFAYSIVLAGLMFGILFARVLAGIIGEFVVWRIVYYVAVGLQTIVLLVLYFTLPDYPSPNRGLPYWKIHWSMAKLAVMEPVVVQAVLINLGTSACFAYFWVTLTFLLGGPPYNYSTLDIGLFGLLGMAGVAAGPISGRIVDRMHPWHAILISTLLLLMFQSIQTAAGGLHISAVIISCFGLDFLQQIQSIGLVMSFFSVSQSAISRLNAIYILSFYVGQMIGTAAGTRIFVQYGWRAAGVFAMSLYGLQLAALAVRGPHCKQHTWFGYSGGFNFRRDDPVSVDSETSGSTDSEEKI</sequence>
<feature type="transmembrane region" description="Helical" evidence="2">
    <location>
        <begin position="167"/>
        <end position="187"/>
    </location>
</feature>
<evidence type="ECO:0000259" key="3">
    <source>
        <dbReference type="PROSITE" id="PS50850"/>
    </source>
</evidence>
<dbReference type="Gene3D" id="1.20.1250.20">
    <property type="entry name" value="MFS general substrate transporter like domains"/>
    <property type="match status" value="1"/>
</dbReference>
<dbReference type="Proteomes" id="UP000807469">
    <property type="component" value="Unassembled WGS sequence"/>
</dbReference>
<feature type="transmembrane region" description="Helical" evidence="2">
    <location>
        <begin position="304"/>
        <end position="325"/>
    </location>
</feature>
<feature type="domain" description="Major facilitator superfamily (MFS) profile" evidence="3">
    <location>
        <begin position="72"/>
        <end position="488"/>
    </location>
</feature>
<dbReference type="EMBL" id="MU155371">
    <property type="protein sequence ID" value="KAF9474596.1"/>
    <property type="molecule type" value="Genomic_DNA"/>
</dbReference>
<dbReference type="OrthoDB" id="2105912at2759"/>
<name>A0A9P5YSZ2_9AGAR</name>
<dbReference type="InterPro" id="IPR020846">
    <property type="entry name" value="MFS_dom"/>
</dbReference>
<dbReference type="PANTHER" id="PTHR42910:SF1">
    <property type="entry name" value="MAJOR FACILITATOR SUPERFAMILY (MFS) PROFILE DOMAIN-CONTAINING PROTEIN"/>
    <property type="match status" value="1"/>
</dbReference>
<feature type="transmembrane region" description="Helical" evidence="2">
    <location>
        <begin position="401"/>
        <end position="423"/>
    </location>
</feature>
<organism evidence="4 5">
    <name type="scientific">Pholiota conissans</name>
    <dbReference type="NCBI Taxonomy" id="109636"/>
    <lineage>
        <taxon>Eukaryota</taxon>
        <taxon>Fungi</taxon>
        <taxon>Dikarya</taxon>
        <taxon>Basidiomycota</taxon>
        <taxon>Agaricomycotina</taxon>
        <taxon>Agaricomycetes</taxon>
        <taxon>Agaricomycetidae</taxon>
        <taxon>Agaricales</taxon>
        <taxon>Agaricineae</taxon>
        <taxon>Strophariaceae</taxon>
        <taxon>Pholiota</taxon>
    </lineage>
</organism>
<feature type="transmembrane region" description="Helical" evidence="2">
    <location>
        <begin position="361"/>
        <end position="389"/>
    </location>
</feature>
<dbReference type="Pfam" id="PF07690">
    <property type="entry name" value="MFS_1"/>
    <property type="match status" value="1"/>
</dbReference>
<dbReference type="InterPro" id="IPR011701">
    <property type="entry name" value="MFS"/>
</dbReference>
<feature type="transmembrane region" description="Helical" evidence="2">
    <location>
        <begin position="109"/>
        <end position="126"/>
    </location>
</feature>
<comment type="caution">
    <text evidence="4">The sequence shown here is derived from an EMBL/GenBank/DDBJ whole genome shotgun (WGS) entry which is preliminary data.</text>
</comment>
<comment type="subcellular location">
    <subcellularLocation>
        <location evidence="1">Membrane</location>
        <topology evidence="1">Multi-pass membrane protein</topology>
    </subcellularLocation>
</comment>
<dbReference type="AlphaFoldDB" id="A0A9P5YSZ2"/>
<feature type="transmembrane region" description="Helical" evidence="2">
    <location>
        <begin position="267"/>
        <end position="292"/>
    </location>
</feature>
<feature type="transmembrane region" description="Helical" evidence="2">
    <location>
        <begin position="429"/>
        <end position="447"/>
    </location>
</feature>
<feature type="transmembrane region" description="Helical" evidence="2">
    <location>
        <begin position="194"/>
        <end position="213"/>
    </location>
</feature>
<evidence type="ECO:0000313" key="4">
    <source>
        <dbReference type="EMBL" id="KAF9474596.1"/>
    </source>
</evidence>
<keyword evidence="2" id="KW-0812">Transmembrane</keyword>
<evidence type="ECO:0000256" key="1">
    <source>
        <dbReference type="ARBA" id="ARBA00004141"/>
    </source>
</evidence>
<proteinExistence type="predicted"/>
<feature type="transmembrane region" description="Helical" evidence="2">
    <location>
        <begin position="337"/>
        <end position="355"/>
    </location>
</feature>
<dbReference type="GO" id="GO:0022857">
    <property type="term" value="F:transmembrane transporter activity"/>
    <property type="evidence" value="ECO:0007669"/>
    <property type="project" value="InterPro"/>
</dbReference>
<feature type="transmembrane region" description="Helical" evidence="2">
    <location>
        <begin position="68"/>
        <end position="89"/>
    </location>
</feature>
<feature type="transmembrane region" description="Helical" evidence="2">
    <location>
        <begin position="138"/>
        <end position="161"/>
    </location>
</feature>
<dbReference type="SUPFAM" id="SSF103473">
    <property type="entry name" value="MFS general substrate transporter"/>
    <property type="match status" value="1"/>
</dbReference>
<evidence type="ECO:0000256" key="2">
    <source>
        <dbReference type="SAM" id="Phobius"/>
    </source>
</evidence>
<accession>A0A9P5YSZ2</accession>
<dbReference type="PANTHER" id="PTHR42910">
    <property type="entry name" value="TRANSPORTER SCO4007-RELATED"/>
    <property type="match status" value="1"/>
</dbReference>
<gene>
    <name evidence="4" type="ORF">BDN70DRAFT_959993</name>
</gene>
<dbReference type="InterPro" id="IPR036259">
    <property type="entry name" value="MFS_trans_sf"/>
</dbReference>
<reference evidence="4" key="1">
    <citation type="submission" date="2020-11" db="EMBL/GenBank/DDBJ databases">
        <authorList>
            <consortium name="DOE Joint Genome Institute"/>
            <person name="Ahrendt S."/>
            <person name="Riley R."/>
            <person name="Andreopoulos W."/>
            <person name="Labutti K."/>
            <person name="Pangilinan J."/>
            <person name="Ruiz-Duenas F.J."/>
            <person name="Barrasa J.M."/>
            <person name="Sanchez-Garcia M."/>
            <person name="Camarero S."/>
            <person name="Miyauchi S."/>
            <person name="Serrano A."/>
            <person name="Linde D."/>
            <person name="Babiker R."/>
            <person name="Drula E."/>
            <person name="Ayuso-Fernandez I."/>
            <person name="Pacheco R."/>
            <person name="Padilla G."/>
            <person name="Ferreira P."/>
            <person name="Barriuso J."/>
            <person name="Kellner H."/>
            <person name="Castanera R."/>
            <person name="Alfaro M."/>
            <person name="Ramirez L."/>
            <person name="Pisabarro A.G."/>
            <person name="Kuo A."/>
            <person name="Tritt A."/>
            <person name="Lipzen A."/>
            <person name="He G."/>
            <person name="Yan M."/>
            <person name="Ng V."/>
            <person name="Cullen D."/>
            <person name="Martin F."/>
            <person name="Rosso M.-N."/>
            <person name="Henrissat B."/>
            <person name="Hibbett D."/>
            <person name="Martinez A.T."/>
            <person name="Grigoriev I.V."/>
        </authorList>
    </citation>
    <scope>NUCLEOTIDE SEQUENCE</scope>
    <source>
        <strain evidence="4">CIRM-BRFM 674</strain>
    </source>
</reference>
<dbReference type="PROSITE" id="PS50850">
    <property type="entry name" value="MFS"/>
    <property type="match status" value="1"/>
</dbReference>
<keyword evidence="2" id="KW-1133">Transmembrane helix</keyword>
<dbReference type="GO" id="GO:0016020">
    <property type="term" value="C:membrane"/>
    <property type="evidence" value="ECO:0007669"/>
    <property type="project" value="UniProtKB-SubCell"/>
</dbReference>
<feature type="transmembrane region" description="Helical" evidence="2">
    <location>
        <begin position="225"/>
        <end position="246"/>
    </location>
</feature>